<dbReference type="InterPro" id="IPR017871">
    <property type="entry name" value="ABC_transporter-like_CS"/>
</dbReference>
<evidence type="ECO:0000313" key="6">
    <source>
        <dbReference type="EMBL" id="MBC2399852.1"/>
    </source>
</evidence>
<keyword evidence="3" id="KW-0547">Nucleotide-binding</keyword>
<evidence type="ECO:0000256" key="2">
    <source>
        <dbReference type="ARBA" id="ARBA00022448"/>
    </source>
</evidence>
<organism evidence="6 7">
    <name type="scientific">Clostridium tetanomorphum</name>
    <dbReference type="NCBI Taxonomy" id="1553"/>
    <lineage>
        <taxon>Bacteria</taxon>
        <taxon>Bacillati</taxon>
        <taxon>Bacillota</taxon>
        <taxon>Clostridia</taxon>
        <taxon>Eubacteriales</taxon>
        <taxon>Clostridiaceae</taxon>
        <taxon>Clostridium</taxon>
    </lineage>
</organism>
<dbReference type="SMART" id="SM00382">
    <property type="entry name" value="AAA"/>
    <property type="match status" value="1"/>
</dbReference>
<evidence type="ECO:0000256" key="4">
    <source>
        <dbReference type="ARBA" id="ARBA00022840"/>
    </source>
</evidence>
<keyword evidence="7" id="KW-1185">Reference proteome</keyword>
<dbReference type="PROSITE" id="PS50893">
    <property type="entry name" value="ABC_TRANSPORTER_2"/>
    <property type="match status" value="1"/>
</dbReference>
<name>A0A923J238_CLOTT</name>
<dbReference type="Proteomes" id="UP000563151">
    <property type="component" value="Unassembled WGS sequence"/>
</dbReference>
<dbReference type="InterPro" id="IPR050153">
    <property type="entry name" value="Metal_Ion_Import_ABC"/>
</dbReference>
<dbReference type="PANTHER" id="PTHR42734:SF17">
    <property type="entry name" value="METAL TRANSPORT SYSTEM ATP-BINDING PROTEIN TM_0124-RELATED"/>
    <property type="match status" value="1"/>
</dbReference>
<dbReference type="AlphaFoldDB" id="A0A923J238"/>
<protein>
    <submittedName>
        <fullName evidence="6">Metal ABC transporter ATP-binding protein</fullName>
    </submittedName>
</protein>
<keyword evidence="4 6" id="KW-0067">ATP-binding</keyword>
<comment type="similarity">
    <text evidence="1">Belongs to the ABC transporter superfamily.</text>
</comment>
<dbReference type="EMBL" id="JAAZWO010000037">
    <property type="protein sequence ID" value="MBC2399852.1"/>
    <property type="molecule type" value="Genomic_DNA"/>
</dbReference>
<evidence type="ECO:0000259" key="5">
    <source>
        <dbReference type="PROSITE" id="PS50893"/>
    </source>
</evidence>
<accession>A0A923J238</accession>
<dbReference type="PANTHER" id="PTHR42734">
    <property type="entry name" value="METAL TRANSPORT SYSTEM ATP-BINDING PROTEIN TM_0124-RELATED"/>
    <property type="match status" value="1"/>
</dbReference>
<dbReference type="GO" id="GO:0016887">
    <property type="term" value="F:ATP hydrolysis activity"/>
    <property type="evidence" value="ECO:0007669"/>
    <property type="project" value="InterPro"/>
</dbReference>
<dbReference type="InterPro" id="IPR003439">
    <property type="entry name" value="ABC_transporter-like_ATP-bd"/>
</dbReference>
<dbReference type="SUPFAM" id="SSF52540">
    <property type="entry name" value="P-loop containing nucleoside triphosphate hydrolases"/>
    <property type="match status" value="1"/>
</dbReference>
<dbReference type="InterPro" id="IPR003593">
    <property type="entry name" value="AAA+_ATPase"/>
</dbReference>
<dbReference type="InterPro" id="IPR027417">
    <property type="entry name" value="P-loop_NTPase"/>
</dbReference>
<keyword evidence="2" id="KW-0813">Transport</keyword>
<dbReference type="Gene3D" id="3.40.50.300">
    <property type="entry name" value="P-loop containing nucleotide triphosphate hydrolases"/>
    <property type="match status" value="1"/>
</dbReference>
<evidence type="ECO:0000256" key="1">
    <source>
        <dbReference type="ARBA" id="ARBA00005417"/>
    </source>
</evidence>
<feature type="domain" description="ABC transporter" evidence="5">
    <location>
        <begin position="2"/>
        <end position="216"/>
    </location>
</feature>
<dbReference type="GO" id="GO:0005524">
    <property type="term" value="F:ATP binding"/>
    <property type="evidence" value="ECO:0007669"/>
    <property type="project" value="UniProtKB-KW"/>
</dbReference>
<dbReference type="RefSeq" id="WP_035148823.1">
    <property type="nucleotide sequence ID" value="NZ_JAAZWO010000037.1"/>
</dbReference>
<dbReference type="PROSITE" id="PS00211">
    <property type="entry name" value="ABC_TRANSPORTER_1"/>
    <property type="match status" value="1"/>
</dbReference>
<reference evidence="6 7" key="1">
    <citation type="submission" date="2020-04" db="EMBL/GenBank/DDBJ databases">
        <title>Genomic insights into acetone-butanol-ethanol (ABE) fermentation by sequencing solventogenic clostridia strains.</title>
        <authorList>
            <person name="Brown S."/>
        </authorList>
    </citation>
    <scope>NUCLEOTIDE SEQUENCE [LARGE SCALE GENOMIC DNA]</scope>
    <source>
        <strain evidence="6 7">DJ011</strain>
    </source>
</reference>
<evidence type="ECO:0000313" key="7">
    <source>
        <dbReference type="Proteomes" id="UP000563151"/>
    </source>
</evidence>
<sequence>MIKIKNLSFSYTGDEPYIIDDINLNIEKGSYTSIIGENGSCKSTLIKLMLNLLKPYKGNIYLNTNKIGYVPQRMDSFNSQFPITVNEILKCHMRILKIKDNNIVNESLQNLGMLDFKHSLIGNLSGGQQQKIFIGRALLGNPDLLILDEPSTGVDIKSQKEIYSFIKNLNKNKGLTVISVEHNIEAAIKNSSQIIKMKDGKALLCSINNFKESIAATT</sequence>
<gene>
    <name evidence="6" type="ORF">HGG79_19105</name>
</gene>
<dbReference type="Pfam" id="PF00005">
    <property type="entry name" value="ABC_tran"/>
    <property type="match status" value="1"/>
</dbReference>
<evidence type="ECO:0000256" key="3">
    <source>
        <dbReference type="ARBA" id="ARBA00022741"/>
    </source>
</evidence>
<comment type="caution">
    <text evidence="6">The sequence shown here is derived from an EMBL/GenBank/DDBJ whole genome shotgun (WGS) entry which is preliminary data.</text>
</comment>
<proteinExistence type="inferred from homology"/>